<dbReference type="SMART" id="SM00347">
    <property type="entry name" value="HTH_MARR"/>
    <property type="match status" value="1"/>
</dbReference>
<dbReference type="RefSeq" id="WP_310418290.1">
    <property type="nucleotide sequence ID" value="NZ_JAVDYC010000001.1"/>
</dbReference>
<keyword evidence="1" id="KW-0805">Transcription regulation</keyword>
<dbReference type="PANTHER" id="PTHR33164">
    <property type="entry name" value="TRANSCRIPTIONAL REGULATOR, MARR FAMILY"/>
    <property type="match status" value="1"/>
</dbReference>
<dbReference type="InterPro" id="IPR039422">
    <property type="entry name" value="MarR/SlyA-like"/>
</dbReference>
<evidence type="ECO:0000256" key="3">
    <source>
        <dbReference type="ARBA" id="ARBA00023163"/>
    </source>
</evidence>
<evidence type="ECO:0000256" key="2">
    <source>
        <dbReference type="ARBA" id="ARBA00023125"/>
    </source>
</evidence>
<accession>A0AAE3ZRA4</accession>
<dbReference type="SUPFAM" id="SSF46785">
    <property type="entry name" value="Winged helix' DNA-binding domain"/>
    <property type="match status" value="1"/>
</dbReference>
<dbReference type="InterPro" id="IPR036390">
    <property type="entry name" value="WH_DNA-bd_sf"/>
</dbReference>
<keyword evidence="2 5" id="KW-0238">DNA-binding</keyword>
<dbReference type="PROSITE" id="PS01117">
    <property type="entry name" value="HTH_MARR_1"/>
    <property type="match status" value="1"/>
</dbReference>
<dbReference type="PRINTS" id="PR00598">
    <property type="entry name" value="HTHMARR"/>
</dbReference>
<dbReference type="InterPro" id="IPR036388">
    <property type="entry name" value="WH-like_DNA-bd_sf"/>
</dbReference>
<dbReference type="GO" id="GO:0003677">
    <property type="term" value="F:DNA binding"/>
    <property type="evidence" value="ECO:0007669"/>
    <property type="project" value="UniProtKB-KW"/>
</dbReference>
<dbReference type="PANTHER" id="PTHR33164:SF57">
    <property type="entry name" value="MARR-FAMILY TRANSCRIPTIONAL REGULATOR"/>
    <property type="match status" value="1"/>
</dbReference>
<dbReference type="InterPro" id="IPR000835">
    <property type="entry name" value="HTH_MarR-typ"/>
</dbReference>
<dbReference type="Gene3D" id="1.10.10.10">
    <property type="entry name" value="Winged helix-like DNA-binding domain superfamily/Winged helix DNA-binding domain"/>
    <property type="match status" value="1"/>
</dbReference>
<comment type="caution">
    <text evidence="5">The sequence shown here is derived from an EMBL/GenBank/DDBJ whole genome shotgun (WGS) entry which is preliminary data.</text>
</comment>
<dbReference type="Proteomes" id="UP001183629">
    <property type="component" value="Unassembled WGS sequence"/>
</dbReference>
<dbReference type="GO" id="GO:0006950">
    <property type="term" value="P:response to stress"/>
    <property type="evidence" value="ECO:0007669"/>
    <property type="project" value="TreeGrafter"/>
</dbReference>
<proteinExistence type="predicted"/>
<organism evidence="5 6">
    <name type="scientific">Catenuloplanes niger</name>
    <dbReference type="NCBI Taxonomy" id="587534"/>
    <lineage>
        <taxon>Bacteria</taxon>
        <taxon>Bacillati</taxon>
        <taxon>Actinomycetota</taxon>
        <taxon>Actinomycetes</taxon>
        <taxon>Micromonosporales</taxon>
        <taxon>Micromonosporaceae</taxon>
        <taxon>Catenuloplanes</taxon>
    </lineage>
</organism>
<feature type="domain" description="HTH marR-type" evidence="4">
    <location>
        <begin position="19"/>
        <end position="155"/>
    </location>
</feature>
<reference evidence="5 6" key="1">
    <citation type="submission" date="2023-07" db="EMBL/GenBank/DDBJ databases">
        <title>Sequencing the genomes of 1000 actinobacteria strains.</title>
        <authorList>
            <person name="Klenk H.-P."/>
        </authorList>
    </citation>
    <scope>NUCLEOTIDE SEQUENCE [LARGE SCALE GENOMIC DNA]</scope>
    <source>
        <strain evidence="5 6">DSM 44711</strain>
    </source>
</reference>
<protein>
    <submittedName>
        <fullName evidence="5">DNA-binding MarR family transcriptional regulator</fullName>
    </submittedName>
</protein>
<dbReference type="PROSITE" id="PS50995">
    <property type="entry name" value="HTH_MARR_2"/>
    <property type="match status" value="1"/>
</dbReference>
<dbReference type="AlphaFoldDB" id="A0AAE3ZRA4"/>
<dbReference type="InterPro" id="IPR023187">
    <property type="entry name" value="Tscrpt_reg_MarR-type_CS"/>
</dbReference>
<name>A0AAE3ZRA4_9ACTN</name>
<gene>
    <name evidence="5" type="ORF">J2S44_004868</name>
</gene>
<evidence type="ECO:0000313" key="6">
    <source>
        <dbReference type="Proteomes" id="UP001183629"/>
    </source>
</evidence>
<keyword evidence="6" id="KW-1185">Reference proteome</keyword>
<dbReference type="EMBL" id="JAVDYC010000001">
    <property type="protein sequence ID" value="MDR7324618.1"/>
    <property type="molecule type" value="Genomic_DNA"/>
</dbReference>
<evidence type="ECO:0000256" key="1">
    <source>
        <dbReference type="ARBA" id="ARBA00023015"/>
    </source>
</evidence>
<evidence type="ECO:0000259" key="4">
    <source>
        <dbReference type="PROSITE" id="PS50995"/>
    </source>
</evidence>
<dbReference type="GO" id="GO:0003700">
    <property type="term" value="F:DNA-binding transcription factor activity"/>
    <property type="evidence" value="ECO:0007669"/>
    <property type="project" value="InterPro"/>
</dbReference>
<sequence>MQKDPDGETAGDAVADEDKDRLIAQIMETQRRLQYLFAHDRSNPLFDAHLTMPQLKILLMLAAGGGASGQELQRFMGVSLATVTGIVDRLVAHDLVERHEDPNDRRVRRVMLTPHGRQTVERIIMAGAERQARVLCRMSAADLGVVLRATELLVGAAEADAAAERAGENLR</sequence>
<keyword evidence="3" id="KW-0804">Transcription</keyword>
<evidence type="ECO:0000313" key="5">
    <source>
        <dbReference type="EMBL" id="MDR7324618.1"/>
    </source>
</evidence>
<dbReference type="Pfam" id="PF01047">
    <property type="entry name" value="MarR"/>
    <property type="match status" value="1"/>
</dbReference>